<protein>
    <submittedName>
        <fullName evidence="2">NDR1</fullName>
    </submittedName>
</protein>
<proteinExistence type="predicted"/>
<organism evidence="2 3">
    <name type="scientific">Solanum tuberosum</name>
    <name type="common">Potato</name>
    <dbReference type="NCBI Taxonomy" id="4113"/>
    <lineage>
        <taxon>Eukaryota</taxon>
        <taxon>Viridiplantae</taxon>
        <taxon>Streptophyta</taxon>
        <taxon>Embryophyta</taxon>
        <taxon>Tracheophyta</taxon>
        <taxon>Spermatophyta</taxon>
        <taxon>Magnoliopsida</taxon>
        <taxon>eudicotyledons</taxon>
        <taxon>Gunneridae</taxon>
        <taxon>Pentapetalae</taxon>
        <taxon>asterids</taxon>
        <taxon>lamiids</taxon>
        <taxon>Solanales</taxon>
        <taxon>Solanaceae</taxon>
        <taxon>Solanoideae</taxon>
        <taxon>Solaneae</taxon>
        <taxon>Solanum</taxon>
    </lineage>
</organism>
<dbReference type="EnsemblPlants" id="PGSC0003DMT400081889">
    <property type="protein sequence ID" value="PGSC0003DMT400081889"/>
    <property type="gene ID" value="PGSC0003DMG400032148"/>
</dbReference>
<name>M1D580_SOLTU</name>
<evidence type="ECO:0000313" key="3">
    <source>
        <dbReference type="Proteomes" id="UP000011115"/>
    </source>
</evidence>
<dbReference type="ExpressionAtlas" id="M1D580">
    <property type="expression patterns" value="baseline"/>
</dbReference>
<dbReference type="Proteomes" id="UP000011115">
    <property type="component" value="Unassembled WGS sequence"/>
</dbReference>
<keyword evidence="1" id="KW-1133">Transmembrane helix</keyword>
<reference evidence="3" key="1">
    <citation type="journal article" date="2011" name="Nature">
        <title>Genome sequence and analysis of the tuber crop potato.</title>
        <authorList>
            <consortium name="The Potato Genome Sequencing Consortium"/>
        </authorList>
    </citation>
    <scope>NUCLEOTIDE SEQUENCE [LARGE SCALE GENOMIC DNA]</scope>
    <source>
        <strain evidence="3">cv. DM1-3 516 R44</strain>
    </source>
</reference>
<dbReference type="HOGENOM" id="CLU_2762742_0_0_1"/>
<sequence length="70" mass="7777">MSDMLDSRACSCVKLIVSLGVTALVLWLILRTTKPKCSIGDVYVQGLDKSINSNNNMTKRDNHISFFNSI</sequence>
<accession>M1D580</accession>
<evidence type="ECO:0000256" key="1">
    <source>
        <dbReference type="SAM" id="Phobius"/>
    </source>
</evidence>
<keyword evidence="3" id="KW-1185">Reference proteome</keyword>
<feature type="transmembrane region" description="Helical" evidence="1">
    <location>
        <begin position="12"/>
        <end position="30"/>
    </location>
</feature>
<keyword evidence="1" id="KW-0472">Membrane</keyword>
<keyword evidence="1" id="KW-0812">Transmembrane</keyword>
<dbReference type="Gramene" id="PGSC0003DMT400081889">
    <property type="protein sequence ID" value="PGSC0003DMT400081889"/>
    <property type="gene ID" value="PGSC0003DMG400032148"/>
</dbReference>
<reference evidence="2" key="2">
    <citation type="submission" date="2015-06" db="UniProtKB">
        <authorList>
            <consortium name="EnsemblPlants"/>
        </authorList>
    </citation>
    <scope>IDENTIFICATION</scope>
    <source>
        <strain evidence="2">DM1-3 516 R44</strain>
    </source>
</reference>
<dbReference type="AlphaFoldDB" id="M1D580"/>
<evidence type="ECO:0000313" key="2">
    <source>
        <dbReference type="EnsemblPlants" id="PGSC0003DMT400081889"/>
    </source>
</evidence>